<comment type="caution">
    <text evidence="2">The sequence shown here is derived from an EMBL/GenBank/DDBJ whole genome shotgun (WGS) entry which is preliminary data.</text>
</comment>
<dbReference type="EMBL" id="BAAAGX010000017">
    <property type="protein sequence ID" value="GAA0255745.1"/>
    <property type="molecule type" value="Genomic_DNA"/>
</dbReference>
<evidence type="ECO:0000313" key="2">
    <source>
        <dbReference type="EMBL" id="GAA0255745.1"/>
    </source>
</evidence>
<dbReference type="Proteomes" id="UP001500967">
    <property type="component" value="Unassembled WGS sequence"/>
</dbReference>
<organism evidence="2 3">
    <name type="scientific">Cryptosporangium japonicum</name>
    <dbReference type="NCBI Taxonomy" id="80872"/>
    <lineage>
        <taxon>Bacteria</taxon>
        <taxon>Bacillati</taxon>
        <taxon>Actinomycetota</taxon>
        <taxon>Actinomycetes</taxon>
        <taxon>Cryptosporangiales</taxon>
        <taxon>Cryptosporangiaceae</taxon>
        <taxon>Cryptosporangium</taxon>
    </lineage>
</organism>
<keyword evidence="3" id="KW-1185">Reference proteome</keyword>
<feature type="compositionally biased region" description="Basic and acidic residues" evidence="1">
    <location>
        <begin position="27"/>
        <end position="42"/>
    </location>
</feature>
<evidence type="ECO:0000313" key="3">
    <source>
        <dbReference type="Proteomes" id="UP001500967"/>
    </source>
</evidence>
<feature type="region of interest" description="Disordered" evidence="1">
    <location>
        <begin position="1"/>
        <end position="53"/>
    </location>
</feature>
<evidence type="ECO:0000256" key="1">
    <source>
        <dbReference type="SAM" id="MobiDB-lite"/>
    </source>
</evidence>
<sequence length="53" mass="6312">MSFWMNATDPYAARAREWRQQEQQATGRDRARARSQAEEFERLSAQLHQQNDS</sequence>
<proteinExistence type="predicted"/>
<dbReference type="RefSeq" id="WP_344650967.1">
    <property type="nucleotide sequence ID" value="NZ_BAAAGX010000017.1"/>
</dbReference>
<protein>
    <submittedName>
        <fullName evidence="2">Uncharacterized protein</fullName>
    </submittedName>
</protein>
<reference evidence="3" key="1">
    <citation type="journal article" date="2019" name="Int. J. Syst. Evol. Microbiol.">
        <title>The Global Catalogue of Microorganisms (GCM) 10K type strain sequencing project: providing services to taxonomists for standard genome sequencing and annotation.</title>
        <authorList>
            <consortium name="The Broad Institute Genomics Platform"/>
            <consortium name="The Broad Institute Genome Sequencing Center for Infectious Disease"/>
            <person name="Wu L."/>
            <person name="Ma J."/>
        </authorList>
    </citation>
    <scope>NUCLEOTIDE SEQUENCE [LARGE SCALE GENOMIC DNA]</scope>
    <source>
        <strain evidence="3">JCM 10425</strain>
    </source>
</reference>
<accession>A0ABP3EBT1</accession>
<gene>
    <name evidence="2" type="ORF">GCM10009539_46210</name>
</gene>
<name>A0ABP3EBT1_9ACTN</name>